<gene>
    <name evidence="1" type="ORF">KUDE01_001442</name>
</gene>
<dbReference type="Proteomes" id="UP001228049">
    <property type="component" value="Unassembled WGS sequence"/>
</dbReference>
<sequence length="221" mass="23925">MLKTPDNDDISGGIITSMHLLLSYSHREAWRVINEMTGRKRTKEGQVEGHSPEERVTTWFNHFQSLLGTTADGAGESIPVFLQNLPIDDGPFTASELARAKATVREGKSAGPDGIPPEVLKNCDLDDLILDFCNLALLHNMQPDIWSLSNIIPVPKAGDLSKPDNYRGISLTCITVKAGSLGEGLSELEGAWARGAASDEKMLRGSPRCQVAVRRMGAGTD</sequence>
<keyword evidence="1" id="KW-0695">RNA-directed DNA polymerase</keyword>
<dbReference type="PANTHER" id="PTHR47510">
    <property type="entry name" value="REVERSE TRANSCRIPTASE DOMAIN-CONTAINING PROTEIN"/>
    <property type="match status" value="1"/>
</dbReference>
<organism evidence="1 2">
    <name type="scientific">Dissostichus eleginoides</name>
    <name type="common">Patagonian toothfish</name>
    <name type="synonym">Dissostichus amissus</name>
    <dbReference type="NCBI Taxonomy" id="100907"/>
    <lineage>
        <taxon>Eukaryota</taxon>
        <taxon>Metazoa</taxon>
        <taxon>Chordata</taxon>
        <taxon>Craniata</taxon>
        <taxon>Vertebrata</taxon>
        <taxon>Euteleostomi</taxon>
        <taxon>Actinopterygii</taxon>
        <taxon>Neopterygii</taxon>
        <taxon>Teleostei</taxon>
        <taxon>Neoteleostei</taxon>
        <taxon>Acanthomorphata</taxon>
        <taxon>Eupercaria</taxon>
        <taxon>Perciformes</taxon>
        <taxon>Notothenioidei</taxon>
        <taxon>Nototheniidae</taxon>
        <taxon>Dissostichus</taxon>
    </lineage>
</organism>
<dbReference type="EMBL" id="JASDAP010000007">
    <property type="protein sequence ID" value="KAK1900655.1"/>
    <property type="molecule type" value="Genomic_DNA"/>
</dbReference>
<proteinExistence type="predicted"/>
<accession>A0AAD9CE40</accession>
<keyword evidence="2" id="KW-1185">Reference proteome</keyword>
<name>A0AAD9CE40_DISEL</name>
<evidence type="ECO:0000313" key="1">
    <source>
        <dbReference type="EMBL" id="KAK1900655.1"/>
    </source>
</evidence>
<comment type="caution">
    <text evidence="1">The sequence shown here is derived from an EMBL/GenBank/DDBJ whole genome shotgun (WGS) entry which is preliminary data.</text>
</comment>
<dbReference type="AlphaFoldDB" id="A0AAD9CE40"/>
<dbReference type="PANTHER" id="PTHR47510:SF3">
    <property type="entry name" value="ENDO_EXONUCLEASE_PHOSPHATASE DOMAIN-CONTAINING PROTEIN"/>
    <property type="match status" value="1"/>
</dbReference>
<protein>
    <submittedName>
        <fullName evidence="1">LINE-1 reverse transcriptase like</fullName>
    </submittedName>
</protein>
<reference evidence="1" key="1">
    <citation type="submission" date="2023-04" db="EMBL/GenBank/DDBJ databases">
        <title>Chromosome-level genome of Chaenocephalus aceratus.</title>
        <authorList>
            <person name="Park H."/>
        </authorList>
    </citation>
    <scope>NUCLEOTIDE SEQUENCE</scope>
    <source>
        <strain evidence="1">DE</strain>
        <tissue evidence="1">Muscle</tissue>
    </source>
</reference>
<dbReference type="GO" id="GO:0003964">
    <property type="term" value="F:RNA-directed DNA polymerase activity"/>
    <property type="evidence" value="ECO:0007669"/>
    <property type="project" value="UniProtKB-KW"/>
</dbReference>
<keyword evidence="1" id="KW-0548">Nucleotidyltransferase</keyword>
<keyword evidence="1" id="KW-0808">Transferase</keyword>
<evidence type="ECO:0000313" key="2">
    <source>
        <dbReference type="Proteomes" id="UP001228049"/>
    </source>
</evidence>